<gene>
    <name evidence="1" type="ORF">BC936DRAFT_146154</name>
</gene>
<comment type="caution">
    <text evidence="1">The sequence shown here is derived from an EMBL/GenBank/DDBJ whole genome shotgun (WGS) entry which is preliminary data.</text>
</comment>
<dbReference type="OrthoDB" id="6718656at2759"/>
<dbReference type="Gene3D" id="1.10.510.10">
    <property type="entry name" value="Transferase(Phosphotransferase) domain 1"/>
    <property type="match status" value="1"/>
</dbReference>
<evidence type="ECO:0000313" key="2">
    <source>
        <dbReference type="Proteomes" id="UP000268093"/>
    </source>
</evidence>
<dbReference type="SUPFAM" id="SSF56112">
    <property type="entry name" value="Protein kinase-like (PK-like)"/>
    <property type="match status" value="1"/>
</dbReference>
<keyword evidence="2" id="KW-1185">Reference proteome</keyword>
<dbReference type="EMBL" id="RBNI01004984">
    <property type="protein sequence ID" value="RUP47078.1"/>
    <property type="molecule type" value="Genomic_DNA"/>
</dbReference>
<organism evidence="1 2">
    <name type="scientific">Jimgerdemannia flammicorona</name>
    <dbReference type="NCBI Taxonomy" id="994334"/>
    <lineage>
        <taxon>Eukaryota</taxon>
        <taxon>Fungi</taxon>
        <taxon>Fungi incertae sedis</taxon>
        <taxon>Mucoromycota</taxon>
        <taxon>Mucoromycotina</taxon>
        <taxon>Endogonomycetes</taxon>
        <taxon>Endogonales</taxon>
        <taxon>Endogonaceae</taxon>
        <taxon>Jimgerdemannia</taxon>
    </lineage>
</organism>
<dbReference type="AlphaFoldDB" id="A0A433D872"/>
<accession>A0A433D872</accession>
<evidence type="ECO:0008006" key="3">
    <source>
        <dbReference type="Google" id="ProtNLM"/>
    </source>
</evidence>
<dbReference type="Proteomes" id="UP000268093">
    <property type="component" value="Unassembled WGS sequence"/>
</dbReference>
<proteinExistence type="predicted"/>
<evidence type="ECO:0000313" key="1">
    <source>
        <dbReference type="EMBL" id="RUP47078.1"/>
    </source>
</evidence>
<reference evidence="1 2" key="1">
    <citation type="journal article" date="2018" name="New Phytol.">
        <title>Phylogenomics of Endogonaceae and evolution of mycorrhizas within Mucoromycota.</title>
        <authorList>
            <person name="Chang Y."/>
            <person name="Desiro A."/>
            <person name="Na H."/>
            <person name="Sandor L."/>
            <person name="Lipzen A."/>
            <person name="Clum A."/>
            <person name="Barry K."/>
            <person name="Grigoriev I.V."/>
            <person name="Martin F.M."/>
            <person name="Stajich J.E."/>
            <person name="Smith M.E."/>
            <person name="Bonito G."/>
            <person name="Spatafora J.W."/>
        </authorList>
    </citation>
    <scope>NUCLEOTIDE SEQUENCE [LARGE SCALE GENOMIC DNA]</scope>
    <source>
        <strain evidence="1 2">GMNB39</strain>
    </source>
</reference>
<sequence>MNNHDNYTTIEVASQDHHMRQADRLQRILNSLKPVYGFEQYLPSSFEWIWMDFPDPDRIILNHLEVLGIQQLENRLVWIPPDKFMKIEFLSNGGFAKVYKGITKRHVFAMKELKRSMVPELALNIFLRSERVGVVAVYGLTIHPDTREYLMVMAYGKGTVDSTRHYRH</sequence>
<name>A0A433D872_9FUNG</name>
<dbReference type="InterPro" id="IPR011009">
    <property type="entry name" value="Kinase-like_dom_sf"/>
</dbReference>
<protein>
    <recommendedName>
        <fullName evidence="3">Protein kinase domain-containing protein</fullName>
    </recommendedName>
</protein>